<feature type="region of interest" description="Disordered" evidence="1">
    <location>
        <begin position="614"/>
        <end position="641"/>
    </location>
</feature>
<organism evidence="3 4">
    <name type="scientific">Hallerella succinigenes</name>
    <dbReference type="NCBI Taxonomy" id="1896222"/>
    <lineage>
        <taxon>Bacteria</taxon>
        <taxon>Pseudomonadati</taxon>
        <taxon>Fibrobacterota</taxon>
        <taxon>Fibrobacteria</taxon>
        <taxon>Fibrobacterales</taxon>
        <taxon>Fibrobacteraceae</taxon>
        <taxon>Hallerella</taxon>
    </lineage>
</organism>
<dbReference type="Pfam" id="PF13174">
    <property type="entry name" value="TPR_6"/>
    <property type="match status" value="2"/>
</dbReference>
<reference evidence="3 4" key="1">
    <citation type="submission" date="2017-11" db="EMBL/GenBank/DDBJ databases">
        <title>Animal gut microbial communities from fecal samples from Wisconsin, USA.</title>
        <authorList>
            <person name="Neumann A."/>
        </authorList>
    </citation>
    <scope>NUCLEOTIDE SEQUENCE [LARGE SCALE GENOMIC DNA]</scope>
    <source>
        <strain evidence="3 4">UWS3</strain>
    </source>
</reference>
<feature type="chain" id="PRO_5014657157" evidence="2">
    <location>
        <begin position="18"/>
        <end position="641"/>
    </location>
</feature>
<evidence type="ECO:0000313" key="4">
    <source>
        <dbReference type="Proteomes" id="UP000231134"/>
    </source>
</evidence>
<evidence type="ECO:0000313" key="3">
    <source>
        <dbReference type="EMBL" id="PJJ41111.1"/>
    </source>
</evidence>
<accession>A0A2M9A5W8</accession>
<dbReference type="SUPFAM" id="SSF48452">
    <property type="entry name" value="TPR-like"/>
    <property type="match status" value="1"/>
</dbReference>
<proteinExistence type="predicted"/>
<sequence length="641" mass="74008">MLRSRTFIFALMSFAIAMMLEGCTCCAYLNHIFNADRNYEEAVELEQAKADSLPGDSDFVATGEAAKKYDKVIEKGSRVLERFPDNDRQTARAVFLIGEAFRHKGEWSKAVTKYDEFERYFPDHDSMPKVEYERAYCLYKNGEYDISRFALQSILDAGDSHPFYHDGLNLLSLLEEKGDFTEQAIAALEKMLADTNGTPYMRGRAHMRLASLYFKTENYSKAREHYKAKEIVELPMNDQYSAALHAAECLALTEAYAPAAEEYLVMIKNKEFEKHLPDMQVRRAELLLLASNWTDGEKLLHYVTDEYEKTEYASRGFFDLGEFYQTEKRDYEQALAYYDSSFMAKPVSNWGRNARERRDALKRLLALRAQDSLADTTAHAKKKFFDTEFQIAELFLFKLSEMDSSLVRLDRIIEGSEDTAIVMRATYARAFIYDEFKQDEEKAEELYKEIIAKYPKTDYAKQAQINLGVRVTVKTPEDDAHELFLIAESLLVAAKEVPLDQMDSVDSAYARALTAYDTVYQAYPETQAGIQALYMKAIIWEMTPETKDSAAFAFKKLRNEHRDTPWGRDAENRLQTRASITDESLARLRKRVDQNTAYVEKLSKQYYEGLAEAENKKKGPDIQVEENEELENSYNSMYDFE</sequence>
<dbReference type="SMART" id="SM00028">
    <property type="entry name" value="TPR"/>
    <property type="match status" value="4"/>
</dbReference>
<comment type="caution">
    <text evidence="3">The sequence shown here is derived from an EMBL/GenBank/DDBJ whole genome shotgun (WGS) entry which is preliminary data.</text>
</comment>
<feature type="signal peptide" evidence="2">
    <location>
        <begin position="1"/>
        <end position="17"/>
    </location>
</feature>
<dbReference type="EMBL" id="PGEX01000001">
    <property type="protein sequence ID" value="PJJ41111.1"/>
    <property type="molecule type" value="Genomic_DNA"/>
</dbReference>
<dbReference type="AlphaFoldDB" id="A0A2M9A5W8"/>
<gene>
    <name evidence="3" type="ORF">BGX16_1067</name>
</gene>
<dbReference type="InterPro" id="IPR019734">
    <property type="entry name" value="TPR_rpt"/>
</dbReference>
<keyword evidence="4" id="KW-1185">Reference proteome</keyword>
<dbReference type="OrthoDB" id="9808972at2"/>
<dbReference type="InterPro" id="IPR011990">
    <property type="entry name" value="TPR-like_helical_dom_sf"/>
</dbReference>
<dbReference type="Gene3D" id="1.25.40.10">
    <property type="entry name" value="Tetratricopeptide repeat domain"/>
    <property type="match status" value="4"/>
</dbReference>
<keyword evidence="2" id="KW-0732">Signal</keyword>
<name>A0A2M9A5W8_9BACT</name>
<evidence type="ECO:0000256" key="1">
    <source>
        <dbReference type="SAM" id="MobiDB-lite"/>
    </source>
</evidence>
<evidence type="ECO:0000256" key="2">
    <source>
        <dbReference type="SAM" id="SignalP"/>
    </source>
</evidence>
<protein>
    <submittedName>
        <fullName evidence="3">Tetratricopeptide repeat protein</fullName>
    </submittedName>
</protein>
<dbReference type="Proteomes" id="UP000231134">
    <property type="component" value="Unassembled WGS sequence"/>
</dbReference>